<name>W0V8J3_9BURK</name>
<dbReference type="EMBL" id="HG322949">
    <property type="protein sequence ID" value="CDG83668.1"/>
    <property type="molecule type" value="Genomic_DNA"/>
</dbReference>
<dbReference type="Proteomes" id="UP000027604">
    <property type="component" value="Chromosome I"/>
</dbReference>
<dbReference type="AlphaFoldDB" id="W0V8J3"/>
<dbReference type="OrthoDB" id="8970629at2"/>
<sequence length="200" mass="21685">MDNCSLYTMRLTTIALTAMIFFAVLPAHAVPMPTQEQIHAAVQAAVVQLRSPVPIGVKVTSLLGCQESQEVKGEVVCLVGMSVGMRDGFKVLPLRLEGATWVGVERKDARFAGPAPAEAQAMLRAWAAQEAAANPAAAQDAQMREAQTTIQVTALNHCEMQRKTGYLECDAVLSVPSRPDDIQTRFTFALEGAGWRYVLR</sequence>
<feature type="signal peptide" evidence="1">
    <location>
        <begin position="1"/>
        <end position="29"/>
    </location>
</feature>
<dbReference type="HOGENOM" id="CLU_1364688_0_0_4"/>
<keyword evidence="1" id="KW-0732">Signal</keyword>
<keyword evidence="3" id="KW-1185">Reference proteome</keyword>
<proteinExistence type="predicted"/>
<dbReference type="KEGG" id="jag:GJA_3042"/>
<organism evidence="2 3">
    <name type="scientific">Janthinobacterium agaricidamnosum NBRC 102515 = DSM 9628</name>
    <dbReference type="NCBI Taxonomy" id="1349767"/>
    <lineage>
        <taxon>Bacteria</taxon>
        <taxon>Pseudomonadati</taxon>
        <taxon>Pseudomonadota</taxon>
        <taxon>Betaproteobacteria</taxon>
        <taxon>Burkholderiales</taxon>
        <taxon>Oxalobacteraceae</taxon>
        <taxon>Janthinobacterium</taxon>
    </lineage>
</organism>
<feature type="chain" id="PRO_5004797678" evidence="1">
    <location>
        <begin position="30"/>
        <end position="200"/>
    </location>
</feature>
<evidence type="ECO:0000256" key="1">
    <source>
        <dbReference type="SAM" id="SignalP"/>
    </source>
</evidence>
<protein>
    <submittedName>
        <fullName evidence="2">Uncharacterized protein</fullName>
    </submittedName>
</protein>
<accession>W0V8J3</accession>
<evidence type="ECO:0000313" key="2">
    <source>
        <dbReference type="EMBL" id="CDG83668.1"/>
    </source>
</evidence>
<gene>
    <name evidence="2" type="ORF">GJA_3042</name>
</gene>
<reference evidence="2 3" key="1">
    <citation type="journal article" date="2015" name="Genome Announc.">
        <title>Genome Sequence of Mushroom Soft-Rot Pathogen Janthinobacterium agaricidamnosum.</title>
        <authorList>
            <person name="Graupner K."/>
            <person name="Lackner G."/>
            <person name="Hertweck C."/>
        </authorList>
    </citation>
    <scope>NUCLEOTIDE SEQUENCE [LARGE SCALE GENOMIC DNA]</scope>
    <source>
        <strain evidence="3">NBRC 102515 / DSM 9628</strain>
    </source>
</reference>
<dbReference type="RefSeq" id="WP_144241541.1">
    <property type="nucleotide sequence ID" value="NZ_BCTH01000081.1"/>
</dbReference>
<dbReference type="PATRIC" id="fig|1349767.4.peg.4750"/>
<evidence type="ECO:0000313" key="3">
    <source>
        <dbReference type="Proteomes" id="UP000027604"/>
    </source>
</evidence>